<dbReference type="RefSeq" id="WP_091832420.1">
    <property type="nucleotide sequence ID" value="NZ_FNZK01000013.1"/>
</dbReference>
<evidence type="ECO:0000313" key="3">
    <source>
        <dbReference type="Proteomes" id="UP000199662"/>
    </source>
</evidence>
<dbReference type="SUPFAM" id="SSF52540">
    <property type="entry name" value="P-loop containing nucleoside triphosphate hydrolases"/>
    <property type="match status" value="1"/>
</dbReference>
<dbReference type="Gene3D" id="3.40.50.300">
    <property type="entry name" value="P-loop containing nucleotide triphosphate hydrolases"/>
    <property type="match status" value="1"/>
</dbReference>
<protein>
    <recommendedName>
        <fullName evidence="4">AAA domain-containing protein</fullName>
    </recommendedName>
</protein>
<dbReference type="InterPro" id="IPR027417">
    <property type="entry name" value="P-loop_NTPase"/>
</dbReference>
<sequence>MGKHEYAIEDVFRPTSFPQNTYIDRLISSDDTYEFRLKKALRSSGRLISIIGSSKTGKNILCHKVIEKSSIIDLSGAQIQTQADFWNQIVEKIRLPIEDQITKSVGNKANVSIKGGSKAMIPFIASADIGGQAGYDYATGQNIAEKESRSNSAIMEYLINNNKVLVLDDFYYINDELQMYIARILKTELFNGLKAIIISLPHRADDAVRHNPDFIGRTTFIEIAPWSMDELAEIGRKGFSLLGYTIVVATDAVLHILWVVRTRLLNVE</sequence>
<name>A0A1H7AMX1_9FIRM</name>
<keyword evidence="1" id="KW-0472">Membrane</keyword>
<accession>A0A1H7AMX1</accession>
<organism evidence="2 3">
    <name type="scientific">Propionispira arboris</name>
    <dbReference type="NCBI Taxonomy" id="84035"/>
    <lineage>
        <taxon>Bacteria</taxon>
        <taxon>Bacillati</taxon>
        <taxon>Bacillota</taxon>
        <taxon>Negativicutes</taxon>
        <taxon>Selenomonadales</taxon>
        <taxon>Selenomonadaceae</taxon>
        <taxon>Propionispira</taxon>
    </lineage>
</organism>
<reference evidence="2 3" key="1">
    <citation type="submission" date="2016-10" db="EMBL/GenBank/DDBJ databases">
        <authorList>
            <person name="de Groot N.N."/>
        </authorList>
    </citation>
    <scope>NUCLEOTIDE SEQUENCE [LARGE SCALE GENOMIC DNA]</scope>
    <source>
        <strain evidence="2 3">DSM 2179</strain>
    </source>
</reference>
<dbReference type="AlphaFoldDB" id="A0A1H7AMX1"/>
<gene>
    <name evidence="2" type="ORF">SAMN05660742_11319</name>
</gene>
<keyword evidence="1" id="KW-1133">Transmembrane helix</keyword>
<feature type="transmembrane region" description="Helical" evidence="1">
    <location>
        <begin position="241"/>
        <end position="260"/>
    </location>
</feature>
<evidence type="ECO:0008006" key="4">
    <source>
        <dbReference type="Google" id="ProtNLM"/>
    </source>
</evidence>
<evidence type="ECO:0000313" key="2">
    <source>
        <dbReference type="EMBL" id="SEJ66286.1"/>
    </source>
</evidence>
<keyword evidence="3" id="KW-1185">Reference proteome</keyword>
<keyword evidence="1" id="KW-0812">Transmembrane</keyword>
<evidence type="ECO:0000256" key="1">
    <source>
        <dbReference type="SAM" id="Phobius"/>
    </source>
</evidence>
<dbReference type="EMBL" id="FNZK01000013">
    <property type="protein sequence ID" value="SEJ66286.1"/>
    <property type="molecule type" value="Genomic_DNA"/>
</dbReference>
<dbReference type="Proteomes" id="UP000199662">
    <property type="component" value="Unassembled WGS sequence"/>
</dbReference>
<proteinExistence type="predicted"/>